<comment type="caution">
    <text evidence="2">The sequence shown here is derived from an EMBL/GenBank/DDBJ whole genome shotgun (WGS) entry which is preliminary data.</text>
</comment>
<evidence type="ECO:0000256" key="1">
    <source>
        <dbReference type="SAM" id="Phobius"/>
    </source>
</evidence>
<keyword evidence="1" id="KW-1133">Transmembrane helix</keyword>
<protein>
    <submittedName>
        <fullName evidence="2">Uncharacterized protein</fullName>
    </submittedName>
</protein>
<evidence type="ECO:0000313" key="2">
    <source>
        <dbReference type="EMBL" id="PZN74722.1"/>
    </source>
</evidence>
<keyword evidence="1" id="KW-0472">Membrane</keyword>
<evidence type="ECO:0000313" key="3">
    <source>
        <dbReference type="Proteomes" id="UP000249396"/>
    </source>
</evidence>
<dbReference type="AlphaFoldDB" id="A0A2W4QS25"/>
<dbReference type="Proteomes" id="UP000249396">
    <property type="component" value="Unassembled WGS sequence"/>
</dbReference>
<dbReference type="EMBL" id="QJPH01000414">
    <property type="protein sequence ID" value="PZN74722.1"/>
    <property type="molecule type" value="Genomic_DNA"/>
</dbReference>
<keyword evidence="1" id="KW-0812">Transmembrane</keyword>
<gene>
    <name evidence="2" type="ORF">DM484_20485</name>
</gene>
<reference evidence="2 3" key="1">
    <citation type="journal article" date="2018" name="Aquat. Microb. Ecol.">
        <title>Gammaproteobacterial methanotrophs dominate.</title>
        <authorList>
            <person name="Rissanen A.J."/>
            <person name="Saarenheimo J."/>
            <person name="Tiirola M."/>
            <person name="Peura S."/>
            <person name="Aalto S.L."/>
            <person name="Karvinen A."/>
            <person name="Nykanen H."/>
        </authorList>
    </citation>
    <scope>NUCLEOTIDE SEQUENCE [LARGE SCALE GENOMIC DNA]</scope>
    <source>
        <strain evidence="2">AMbin10</strain>
    </source>
</reference>
<organism evidence="2 3">
    <name type="scientific">Candidatus Methylumidiphilus alinenensis</name>
    <dbReference type="NCBI Taxonomy" id="2202197"/>
    <lineage>
        <taxon>Bacteria</taxon>
        <taxon>Pseudomonadati</taxon>
        <taxon>Pseudomonadota</taxon>
        <taxon>Gammaproteobacteria</taxon>
        <taxon>Methylococcales</taxon>
        <taxon>Candidatus Methylumidiphilus</taxon>
    </lineage>
</organism>
<sequence length="82" mass="9435">MPTNHLNAYNNAPMGFPQRGRNRLVPSFWQRLLLTVKTAYVPFFSPLGVPICIHVQRFFLKKENNKGHSFKLSCVSVLCKMV</sequence>
<name>A0A2W4QS25_9GAMM</name>
<proteinExistence type="predicted"/>
<feature type="transmembrane region" description="Helical" evidence="1">
    <location>
        <begin position="39"/>
        <end position="60"/>
    </location>
</feature>
<accession>A0A2W4QS25</accession>